<dbReference type="GO" id="GO:0006515">
    <property type="term" value="P:protein quality control for misfolded or incompletely synthesized proteins"/>
    <property type="evidence" value="ECO:0007669"/>
    <property type="project" value="TreeGrafter"/>
</dbReference>
<protein>
    <recommendedName>
        <fullName evidence="1">ATPase AAA-type core domain-containing protein</fullName>
    </recommendedName>
</protein>
<dbReference type="GO" id="GO:0016887">
    <property type="term" value="F:ATP hydrolysis activity"/>
    <property type="evidence" value="ECO:0007669"/>
    <property type="project" value="InterPro"/>
</dbReference>
<reference evidence="2" key="1">
    <citation type="journal article" date="2020" name="Nature">
        <title>Giant virus diversity and host interactions through global metagenomics.</title>
        <authorList>
            <person name="Schulz F."/>
            <person name="Roux S."/>
            <person name="Paez-Espino D."/>
            <person name="Jungbluth S."/>
            <person name="Walsh D.A."/>
            <person name="Denef V.J."/>
            <person name="McMahon K.D."/>
            <person name="Konstantinidis K.T."/>
            <person name="Eloe-Fadrosh E.A."/>
            <person name="Kyrpides N.C."/>
            <person name="Woyke T."/>
        </authorList>
    </citation>
    <scope>NUCLEOTIDE SEQUENCE</scope>
    <source>
        <strain evidence="2">GVMAG-M-3300023110-24</strain>
    </source>
</reference>
<dbReference type="GO" id="GO:0005759">
    <property type="term" value="C:mitochondrial matrix"/>
    <property type="evidence" value="ECO:0007669"/>
    <property type="project" value="TreeGrafter"/>
</dbReference>
<dbReference type="InterPro" id="IPR003959">
    <property type="entry name" value="ATPase_AAA_core"/>
</dbReference>
<evidence type="ECO:0000313" key="2">
    <source>
        <dbReference type="EMBL" id="QHT09204.1"/>
    </source>
</evidence>
<dbReference type="Gene3D" id="3.40.50.300">
    <property type="entry name" value="P-loop containing nucleotide triphosphate hydrolases"/>
    <property type="match status" value="1"/>
</dbReference>
<dbReference type="GO" id="GO:0003697">
    <property type="term" value="F:single-stranded DNA binding"/>
    <property type="evidence" value="ECO:0007669"/>
    <property type="project" value="TreeGrafter"/>
</dbReference>
<dbReference type="GO" id="GO:0007005">
    <property type="term" value="P:mitochondrion organization"/>
    <property type="evidence" value="ECO:0007669"/>
    <property type="project" value="TreeGrafter"/>
</dbReference>
<feature type="domain" description="ATPase AAA-type core" evidence="1">
    <location>
        <begin position="169"/>
        <end position="308"/>
    </location>
</feature>
<dbReference type="PANTHER" id="PTHR43718">
    <property type="entry name" value="LON PROTEASE"/>
    <property type="match status" value="1"/>
</dbReference>
<dbReference type="PANTHER" id="PTHR43718:SF2">
    <property type="entry name" value="LON PROTEASE HOMOLOG, MITOCHONDRIAL"/>
    <property type="match status" value="1"/>
</dbReference>
<dbReference type="InterPro" id="IPR027065">
    <property type="entry name" value="Lon_Prtase"/>
</dbReference>
<organism evidence="2">
    <name type="scientific">viral metagenome</name>
    <dbReference type="NCBI Taxonomy" id="1070528"/>
    <lineage>
        <taxon>unclassified sequences</taxon>
        <taxon>metagenomes</taxon>
        <taxon>organismal metagenomes</taxon>
    </lineage>
</organism>
<dbReference type="GO" id="GO:0004176">
    <property type="term" value="F:ATP-dependent peptidase activity"/>
    <property type="evidence" value="ECO:0007669"/>
    <property type="project" value="InterPro"/>
</dbReference>
<dbReference type="InterPro" id="IPR027417">
    <property type="entry name" value="P-loop_NTPase"/>
</dbReference>
<dbReference type="GO" id="GO:0004252">
    <property type="term" value="F:serine-type endopeptidase activity"/>
    <property type="evidence" value="ECO:0007669"/>
    <property type="project" value="InterPro"/>
</dbReference>
<dbReference type="Gene3D" id="1.10.8.60">
    <property type="match status" value="1"/>
</dbReference>
<dbReference type="AlphaFoldDB" id="A0A6C0CZG4"/>
<accession>A0A6C0CZG4</accession>
<dbReference type="EMBL" id="MN739508">
    <property type="protein sequence ID" value="QHT09204.1"/>
    <property type="molecule type" value="Genomic_DNA"/>
</dbReference>
<name>A0A6C0CZG4_9ZZZZ</name>
<sequence>MPNIDSNGYFINNNKLIEKEYEKLFKNKDKKFFKKLSTIKKKEYIDLFKNINLELKTPLQFIIINSKMDINTKKIALNAILRLNNLDKDSSEYNKLNNWIQELIKIPFNIYNNLSINYNSSINEKNEFLINTKKCLDNAVHGHISAKQHILQVISKWITNDKSDGNILALQGPMGNGKTTLVKDGISKSINRPFSFIALGGTSDVSYFNGHGYTYEGSKCGIIVDILKKSKCMNPIIYFDELDKVSDTYRGQEIIHMLTHMTDSSQNSLFMDNYFHGVDIDLSKVLFIFSFNDETKIDKILKDRMYVINTSGYKLSDKIIIAENYLLPKLIETYKLNNKIVFNYITLKYIIDNFTYGEEGVRNLNRCLETIISKFNLYLILNSDDTKKSRIDLDFKLNNFSIPHIFTIDNIDSLLKKKKFTDNPPEHMYV</sequence>
<dbReference type="GO" id="GO:0005524">
    <property type="term" value="F:ATP binding"/>
    <property type="evidence" value="ECO:0007669"/>
    <property type="project" value="InterPro"/>
</dbReference>
<dbReference type="GO" id="GO:0051131">
    <property type="term" value="P:chaperone-mediated protein complex assembly"/>
    <property type="evidence" value="ECO:0007669"/>
    <property type="project" value="TreeGrafter"/>
</dbReference>
<proteinExistence type="predicted"/>
<evidence type="ECO:0000259" key="1">
    <source>
        <dbReference type="Pfam" id="PF00004"/>
    </source>
</evidence>
<dbReference type="Pfam" id="PF00004">
    <property type="entry name" value="AAA"/>
    <property type="match status" value="1"/>
</dbReference>
<dbReference type="SUPFAM" id="SSF52540">
    <property type="entry name" value="P-loop containing nucleoside triphosphate hydrolases"/>
    <property type="match status" value="1"/>
</dbReference>